<organism evidence="3 4">
    <name type="scientific">Stakelama flava</name>
    <dbReference type="NCBI Taxonomy" id="2860338"/>
    <lineage>
        <taxon>Bacteria</taxon>
        <taxon>Pseudomonadati</taxon>
        <taxon>Pseudomonadota</taxon>
        <taxon>Alphaproteobacteria</taxon>
        <taxon>Sphingomonadales</taxon>
        <taxon>Sphingomonadaceae</taxon>
        <taxon>Stakelama</taxon>
    </lineage>
</organism>
<accession>A0ABS6XJT2</accession>
<protein>
    <recommendedName>
        <fullName evidence="5">Tetratricopeptide repeat protein</fullName>
    </recommendedName>
</protein>
<feature type="region of interest" description="Disordered" evidence="1">
    <location>
        <begin position="24"/>
        <end position="51"/>
    </location>
</feature>
<evidence type="ECO:0000313" key="3">
    <source>
        <dbReference type="EMBL" id="MBW4330447.1"/>
    </source>
</evidence>
<dbReference type="RefSeq" id="WP_219237554.1">
    <property type="nucleotide sequence ID" value="NZ_JAHWZX010000004.1"/>
</dbReference>
<evidence type="ECO:0000256" key="2">
    <source>
        <dbReference type="SAM" id="SignalP"/>
    </source>
</evidence>
<keyword evidence="2" id="KW-0732">Signal</keyword>
<proteinExistence type="predicted"/>
<sequence>MAAAMKPGRPLIIAALLASTANAPAPDHPASIMSPAAADGADDGEGSGERDDLGRFAARLAQMPIGQADRDIPSIDAAWTALARSAPGARQEARWNVARTLLKHGRTAEAFGALSVMQADEFDLELVPAWRLAYGMALGSLNRTKEALAALSGPGLDDFGRACAWRMRLQVQAEDWQAAAHEFRCAAPAMDAMPAREQRPFVVAGAQTALGIGEPSQALSLLARFEDSDATANLLRGKALIAQGKIDEGLLRLRRAGLAGDVREKPAAQLAIIEAELAEKSLSPGAAAKQLDTILYRWRGDVTERKALKLRWDVAEEMGDERAALEAGASLFRHFDLGKQTRPVLERLQAMLSDLLLDDQRLPLSQAAGIYWEYRDLSPTGGAGDAVAARLADRLADARLFQRAAELLRYQMDNRATDIAKGPLSVRIAELELLAGRPDAALAVMEASDEPAYPQTMLTDRRRMSAIALFRLGKNAEAMTMLDLVPDSAPLKAEMLWHRRDWQRFAKVNAAALPGPAGIDAMAETTVLRQAVALAMQGDEAGLSALRERYGKALADRPAGRALALLTDQPDQVQPGAIEAALAAMPGAPTVGSFGPLLDG</sequence>
<feature type="chain" id="PRO_5045796723" description="Tetratricopeptide repeat protein" evidence="2">
    <location>
        <begin position="26"/>
        <end position="600"/>
    </location>
</feature>
<dbReference type="EMBL" id="JAHWZX010000004">
    <property type="protein sequence ID" value="MBW4330447.1"/>
    <property type="molecule type" value="Genomic_DNA"/>
</dbReference>
<keyword evidence="4" id="KW-1185">Reference proteome</keyword>
<reference evidence="3 4" key="1">
    <citation type="submission" date="2021-07" db="EMBL/GenBank/DDBJ databases">
        <title>Stakelama flava sp. nov., a novel endophytic bacterium isolated from branch of Kandelia candel.</title>
        <authorList>
            <person name="Tuo L."/>
        </authorList>
    </citation>
    <scope>NUCLEOTIDE SEQUENCE [LARGE SCALE GENOMIC DNA]</scope>
    <source>
        <strain evidence="3 4">CBK3Z-3</strain>
    </source>
</reference>
<dbReference type="Proteomes" id="UP001197214">
    <property type="component" value="Unassembled WGS sequence"/>
</dbReference>
<name>A0ABS6XJT2_9SPHN</name>
<evidence type="ECO:0008006" key="5">
    <source>
        <dbReference type="Google" id="ProtNLM"/>
    </source>
</evidence>
<evidence type="ECO:0000256" key="1">
    <source>
        <dbReference type="SAM" id="MobiDB-lite"/>
    </source>
</evidence>
<evidence type="ECO:0000313" key="4">
    <source>
        <dbReference type="Proteomes" id="UP001197214"/>
    </source>
</evidence>
<feature type="signal peptide" evidence="2">
    <location>
        <begin position="1"/>
        <end position="25"/>
    </location>
</feature>
<gene>
    <name evidence="3" type="ORF">KY084_06110</name>
</gene>
<comment type="caution">
    <text evidence="3">The sequence shown here is derived from an EMBL/GenBank/DDBJ whole genome shotgun (WGS) entry which is preliminary data.</text>
</comment>